<dbReference type="PANTHER" id="PTHR31371">
    <property type="entry name" value="BNAC09G50660D PROTEIN"/>
    <property type="match status" value="1"/>
</dbReference>
<dbReference type="InterPro" id="IPR007700">
    <property type="entry name" value="DUF668"/>
</dbReference>
<feature type="domain" description="DUF668" evidence="1">
    <location>
        <begin position="273"/>
        <end position="345"/>
    </location>
</feature>
<accession>A0A9Q0V672</accession>
<gene>
    <name evidence="3" type="ORF">OIU85_016531</name>
</gene>
<dbReference type="Pfam" id="PF05003">
    <property type="entry name" value="DUF668"/>
    <property type="match status" value="1"/>
</dbReference>
<organism evidence="3 4">
    <name type="scientific">Salix viminalis</name>
    <name type="common">Common osier</name>
    <name type="synonym">Basket willow</name>
    <dbReference type="NCBI Taxonomy" id="40686"/>
    <lineage>
        <taxon>Eukaryota</taxon>
        <taxon>Viridiplantae</taxon>
        <taxon>Streptophyta</taxon>
        <taxon>Embryophyta</taxon>
        <taxon>Tracheophyta</taxon>
        <taxon>Spermatophyta</taxon>
        <taxon>Magnoliopsida</taxon>
        <taxon>eudicotyledons</taxon>
        <taxon>Gunneridae</taxon>
        <taxon>Pentapetalae</taxon>
        <taxon>rosids</taxon>
        <taxon>fabids</taxon>
        <taxon>Malpighiales</taxon>
        <taxon>Salicaceae</taxon>
        <taxon>Saliceae</taxon>
        <taxon>Salix</taxon>
    </lineage>
</organism>
<dbReference type="OrthoDB" id="2018987at2759"/>
<dbReference type="EMBL" id="JAPFFL010000002">
    <property type="protein sequence ID" value="KAJ6742461.1"/>
    <property type="molecule type" value="Genomic_DNA"/>
</dbReference>
<evidence type="ECO:0000313" key="4">
    <source>
        <dbReference type="Proteomes" id="UP001151529"/>
    </source>
</evidence>
<name>A0A9Q0V672_SALVM</name>
<evidence type="ECO:0000313" key="3">
    <source>
        <dbReference type="EMBL" id="KAJ6742461.1"/>
    </source>
</evidence>
<evidence type="ECO:0000259" key="2">
    <source>
        <dbReference type="Pfam" id="PF11961"/>
    </source>
</evidence>
<dbReference type="PANTHER" id="PTHR31371:SF4">
    <property type="entry name" value="DUF668 DOMAIN-CONTAINING PROTEIN"/>
    <property type="match status" value="1"/>
</dbReference>
<evidence type="ECO:0000259" key="1">
    <source>
        <dbReference type="Pfam" id="PF05003"/>
    </source>
</evidence>
<comment type="caution">
    <text evidence="3">The sequence shown here is derived from an EMBL/GenBank/DDBJ whole genome shotgun (WGS) entry which is preliminary data.</text>
</comment>
<keyword evidence="4" id="KW-1185">Reference proteome</keyword>
<reference evidence="3" key="1">
    <citation type="submission" date="2022-11" db="EMBL/GenBank/DDBJ databases">
        <authorList>
            <person name="Hyden B.L."/>
            <person name="Feng K."/>
            <person name="Yates T."/>
            <person name="Jawdy S."/>
            <person name="Smart L.B."/>
            <person name="Muchero W."/>
        </authorList>
    </citation>
    <scope>NUCLEOTIDE SEQUENCE</scope>
    <source>
        <tissue evidence="3">Shoot tip</tissue>
    </source>
</reference>
<dbReference type="Pfam" id="PF11961">
    <property type="entry name" value="DUF3475"/>
    <property type="match status" value="1"/>
</dbReference>
<evidence type="ECO:0008006" key="5">
    <source>
        <dbReference type="Google" id="ProtNLM"/>
    </source>
</evidence>
<proteinExistence type="predicted"/>
<feature type="domain" description="DUF3475" evidence="2">
    <location>
        <begin position="1"/>
        <end position="48"/>
    </location>
</feature>
<dbReference type="GO" id="GO:0045927">
    <property type="term" value="P:positive regulation of growth"/>
    <property type="evidence" value="ECO:0007669"/>
    <property type="project" value="InterPro"/>
</dbReference>
<protein>
    <recommendedName>
        <fullName evidence="5">DUF668 domain-containing protein</fullName>
    </recommendedName>
</protein>
<reference evidence="3" key="2">
    <citation type="journal article" date="2023" name="Int. J. Mol. Sci.">
        <title>De Novo Assembly and Annotation of 11 Diverse Shrub Willow (Salix) Genomes Reveals Novel Gene Organization in Sex-Linked Regions.</title>
        <authorList>
            <person name="Hyden B."/>
            <person name="Feng K."/>
            <person name="Yates T.B."/>
            <person name="Jawdy S."/>
            <person name="Cereghino C."/>
            <person name="Smart L.B."/>
            <person name="Muchero W."/>
        </authorList>
    </citation>
    <scope>NUCLEOTIDE SEQUENCE [LARGE SCALE GENOMIC DNA]</scope>
    <source>
        <tissue evidence="3">Shoot tip</tissue>
    </source>
</reference>
<dbReference type="AlphaFoldDB" id="A0A9Q0V672"/>
<sequence>MSKVVNLWNYLSDREIHRLREEIVSSVGAKRLVAEDHDYLMDLALSEILENFRLIAKSVVWLGRKCKDPPFLLFERFVNDPVGYNLEWFGWQYRLKKMERKVKEMEKFVAATMQLSQELEVLAEFEQTLRRLQANADSDHVKLLNFQKRVTWQRQEGSSNSKQRNPDCLPQSHSFSALMQSSIHPSEDILQEHLVRLQVGLLRKCMMSGSDSPVLLTCNSVVGGSFRLTSDYMKKLDLMEKSNMESLSSSTRFYSKLALFNSKQGLLKAPSSTLHYANVIILIENLASSSHMIDLETRDDLYRMLPTTVRAALKTRLKACAKSQAPFVYDASLAAEWNLALSQILIFRSSKGRFCFPLSSLAIFAPSAPPICSARTVCDVRSFEM</sequence>
<dbReference type="InterPro" id="IPR021864">
    <property type="entry name" value="DUF3475"/>
</dbReference>
<dbReference type="Proteomes" id="UP001151529">
    <property type="component" value="Chromosome 6"/>
</dbReference>